<dbReference type="GO" id="GO:0016020">
    <property type="term" value="C:membrane"/>
    <property type="evidence" value="ECO:0007669"/>
    <property type="project" value="TreeGrafter"/>
</dbReference>
<evidence type="ECO:0000256" key="4">
    <source>
        <dbReference type="ARBA" id="ARBA00022448"/>
    </source>
</evidence>
<comment type="subcellular location">
    <subcellularLocation>
        <location evidence="3">Cell envelope</location>
    </subcellularLocation>
</comment>
<evidence type="ECO:0000256" key="3">
    <source>
        <dbReference type="ARBA" id="ARBA00004196"/>
    </source>
</evidence>
<evidence type="ECO:0000256" key="1">
    <source>
        <dbReference type="ARBA" id="ARBA00001927"/>
    </source>
</evidence>
<sequence>MDVRAQLVMVFNLDKCIGCHACSLSCKNIWTDRKGAEYMWWNNVETKPGVGYPKKWENQEEFKGGWVADGHNLRLKAMGKGPTLLNMFFQPNMPKLEDYYEPFDFDYGNLYGAKGGDDQPVAEAFSQISGEKMAHIKAGPNWDDDLSGSQVYAAEDVNLEDRKIIEQYSTMFMQYLPRICNHCANPACVASCPSRAIYKRGEDGVVLVDQEVCKGWRFCTSACPYKKVYFNWNSGKAEKCIFCFPRTETGQCNACAHSCVGRIRYVGVLLYDADRVEQALLKPDDQLVEAHRAVILDPRDEAVREGARRNGVPEQWLEAAEKSPVYALVKEFGLALPLHPEFRTMPMAYYIPSLSPVLAAGGELHELVEHGTIPPRESLRAPIGYLASLLGGGNREVVAAALEKLIALRIHMRAKNLNQTPDEAILARAGLDEAGAKRLYRLFTVGGYNERNVIPPQQREELDSYTRKGAGGFGILKKTGRGKW</sequence>
<dbReference type="InterPro" id="IPR017896">
    <property type="entry name" value="4Fe4S_Fe-S-bd"/>
</dbReference>
<dbReference type="GO" id="GO:0042126">
    <property type="term" value="P:nitrate metabolic process"/>
    <property type="evidence" value="ECO:0007669"/>
    <property type="project" value="InterPro"/>
</dbReference>
<protein>
    <submittedName>
        <fullName evidence="13">Nitrate reductase subunit beta</fullName>
        <ecNumber evidence="13">1.7.99.4</ecNumber>
    </submittedName>
</protein>
<keyword evidence="8" id="KW-0249">Electron transport</keyword>
<evidence type="ECO:0000256" key="6">
    <source>
        <dbReference type="ARBA" id="ARBA00022723"/>
    </source>
</evidence>
<name>A0A831TY52_GEOME</name>
<dbReference type="Gene3D" id="3.30.70.20">
    <property type="match status" value="3"/>
</dbReference>
<feature type="domain" description="4Fe-4S ferredoxin-type" evidence="12">
    <location>
        <begin position="171"/>
        <end position="202"/>
    </location>
</feature>
<dbReference type="NCBIfam" id="TIGR01660">
    <property type="entry name" value="narH"/>
    <property type="match status" value="1"/>
</dbReference>
<evidence type="ECO:0000313" key="13">
    <source>
        <dbReference type="EMBL" id="HEN41791.1"/>
    </source>
</evidence>
<dbReference type="PROSITE" id="PS51379">
    <property type="entry name" value="4FE4S_FER_2"/>
    <property type="match status" value="3"/>
</dbReference>
<reference evidence="13" key="1">
    <citation type="journal article" date="2020" name="mSystems">
        <title>Genome- and Community-Level Interaction Insights into Carbon Utilization and Element Cycling Functions of Hydrothermarchaeota in Hydrothermal Sediment.</title>
        <authorList>
            <person name="Zhou Z."/>
            <person name="Liu Y."/>
            <person name="Xu W."/>
            <person name="Pan J."/>
            <person name="Luo Z.H."/>
            <person name="Li M."/>
        </authorList>
    </citation>
    <scope>NUCLEOTIDE SEQUENCE [LARGE SCALE GENOMIC DNA]</scope>
    <source>
        <strain evidence="13">SpSt-349</strain>
    </source>
</reference>
<dbReference type="GO" id="GO:0009055">
    <property type="term" value="F:electron transfer activity"/>
    <property type="evidence" value="ECO:0007669"/>
    <property type="project" value="TreeGrafter"/>
</dbReference>
<dbReference type="InterPro" id="IPR029263">
    <property type="entry name" value="Nitr_red_bet_C"/>
</dbReference>
<keyword evidence="10" id="KW-0411">Iron-sulfur</keyword>
<dbReference type="GO" id="GO:0051539">
    <property type="term" value="F:4 iron, 4 sulfur cluster binding"/>
    <property type="evidence" value="ECO:0007669"/>
    <property type="project" value="UniProtKB-KW"/>
</dbReference>
<keyword evidence="4" id="KW-0813">Transport</keyword>
<dbReference type="GO" id="GO:0046872">
    <property type="term" value="F:metal ion binding"/>
    <property type="evidence" value="ECO:0007669"/>
    <property type="project" value="UniProtKB-KW"/>
</dbReference>
<evidence type="ECO:0000259" key="12">
    <source>
        <dbReference type="PROSITE" id="PS51379"/>
    </source>
</evidence>
<evidence type="ECO:0000256" key="7">
    <source>
        <dbReference type="ARBA" id="ARBA00022737"/>
    </source>
</evidence>
<gene>
    <name evidence="13" type="primary">narH</name>
    <name evidence="13" type="ORF">ENQ87_05335</name>
</gene>
<dbReference type="GO" id="GO:0009325">
    <property type="term" value="C:nitrate reductase complex"/>
    <property type="evidence" value="ECO:0007669"/>
    <property type="project" value="InterPro"/>
</dbReference>
<comment type="caution">
    <text evidence="13">The sequence shown here is derived from an EMBL/GenBank/DDBJ whole genome shotgun (WGS) entry which is preliminary data.</text>
</comment>
<evidence type="ECO:0000256" key="10">
    <source>
        <dbReference type="ARBA" id="ARBA00023014"/>
    </source>
</evidence>
<comment type="cofactor">
    <cofactor evidence="2">
        <name>[4Fe-4S] cluster</name>
        <dbReference type="ChEBI" id="CHEBI:49883"/>
    </cofactor>
</comment>
<organism evidence="13">
    <name type="scientific">Geobacter metallireducens</name>
    <dbReference type="NCBI Taxonomy" id="28232"/>
    <lineage>
        <taxon>Bacteria</taxon>
        <taxon>Pseudomonadati</taxon>
        <taxon>Thermodesulfobacteriota</taxon>
        <taxon>Desulfuromonadia</taxon>
        <taxon>Geobacterales</taxon>
        <taxon>Geobacteraceae</taxon>
        <taxon>Geobacter</taxon>
    </lineage>
</organism>
<evidence type="ECO:0000256" key="9">
    <source>
        <dbReference type="ARBA" id="ARBA00023004"/>
    </source>
</evidence>
<dbReference type="GO" id="GO:0009061">
    <property type="term" value="P:anaerobic respiration"/>
    <property type="evidence" value="ECO:0007669"/>
    <property type="project" value="TreeGrafter"/>
</dbReference>
<dbReference type="Gene3D" id="1.10.3650.10">
    <property type="entry name" value="nitrate reductase domain like"/>
    <property type="match status" value="1"/>
</dbReference>
<dbReference type="InterPro" id="IPR038262">
    <property type="entry name" value="Nitr_red_bet_C_sf"/>
</dbReference>
<evidence type="ECO:0000256" key="5">
    <source>
        <dbReference type="ARBA" id="ARBA00022485"/>
    </source>
</evidence>
<dbReference type="SUPFAM" id="SSF54862">
    <property type="entry name" value="4Fe-4S ferredoxins"/>
    <property type="match status" value="1"/>
</dbReference>
<dbReference type="PANTHER" id="PTHR43518:SF1">
    <property type="entry name" value="RESPIRATORY NITRATE REDUCTASE 1 BETA CHAIN"/>
    <property type="match status" value="1"/>
</dbReference>
<dbReference type="GO" id="GO:0008940">
    <property type="term" value="F:nitrate reductase activity"/>
    <property type="evidence" value="ECO:0007669"/>
    <property type="project" value="InterPro"/>
</dbReference>
<dbReference type="Pfam" id="PF13247">
    <property type="entry name" value="Fer4_11"/>
    <property type="match status" value="1"/>
</dbReference>
<feature type="domain" description="4Fe-4S ferredoxin-type" evidence="12">
    <location>
        <begin position="7"/>
        <end position="36"/>
    </location>
</feature>
<comment type="cofactor">
    <cofactor evidence="1">
        <name>[3Fe-4S] cluster</name>
        <dbReference type="ChEBI" id="CHEBI:21137"/>
    </cofactor>
</comment>
<dbReference type="EC" id="1.7.99.4" evidence="13"/>
<dbReference type="EMBL" id="DSOV01000018">
    <property type="protein sequence ID" value="HEN41791.1"/>
    <property type="molecule type" value="Genomic_DNA"/>
</dbReference>
<keyword evidence="11" id="KW-0003">3Fe-4S</keyword>
<dbReference type="GO" id="GO:0030313">
    <property type="term" value="C:cell envelope"/>
    <property type="evidence" value="ECO:0007669"/>
    <property type="project" value="UniProtKB-SubCell"/>
</dbReference>
<proteinExistence type="predicted"/>
<keyword evidence="6" id="KW-0479">Metal-binding</keyword>
<evidence type="ECO:0000256" key="2">
    <source>
        <dbReference type="ARBA" id="ARBA00001966"/>
    </source>
</evidence>
<keyword evidence="9" id="KW-0408">Iron</keyword>
<feature type="domain" description="4Fe-4S ferredoxin-type" evidence="12">
    <location>
        <begin position="204"/>
        <end position="233"/>
    </location>
</feature>
<evidence type="ECO:0000256" key="11">
    <source>
        <dbReference type="ARBA" id="ARBA00023291"/>
    </source>
</evidence>
<dbReference type="PANTHER" id="PTHR43518">
    <property type="entry name" value="NITRATE REDUCTASE BETA SUBUNIT"/>
    <property type="match status" value="1"/>
</dbReference>
<dbReference type="AlphaFoldDB" id="A0A831TY52"/>
<keyword evidence="13" id="KW-0560">Oxidoreductase</keyword>
<dbReference type="Pfam" id="PF14711">
    <property type="entry name" value="Nitr_red_bet_C"/>
    <property type="match status" value="1"/>
</dbReference>
<keyword evidence="5" id="KW-0004">4Fe-4S</keyword>
<accession>A0A831TY52</accession>
<dbReference type="GO" id="GO:0051538">
    <property type="term" value="F:3 iron, 4 sulfur cluster binding"/>
    <property type="evidence" value="ECO:0007669"/>
    <property type="project" value="UniProtKB-KW"/>
</dbReference>
<evidence type="ECO:0000256" key="8">
    <source>
        <dbReference type="ARBA" id="ARBA00022982"/>
    </source>
</evidence>
<keyword evidence="7" id="KW-0677">Repeat</keyword>
<dbReference type="InterPro" id="IPR006547">
    <property type="entry name" value="NO3_Rdtase_bsu"/>
</dbReference>